<reference evidence="6 7" key="1">
    <citation type="submission" date="2018-06" db="EMBL/GenBank/DDBJ databases">
        <authorList>
            <consortium name="Pathogen Informatics"/>
            <person name="Doyle S."/>
        </authorList>
    </citation>
    <scope>NUCLEOTIDE SEQUENCE [LARGE SCALE GENOMIC DNA]</scope>
    <source>
        <strain evidence="6 7">NCTC13102</strain>
    </source>
</reference>
<gene>
    <name evidence="6" type="ORF">NCTC13102_00095</name>
</gene>
<organism evidence="6 7">
    <name type="scientific">Helicobacter fennelliae</name>
    <dbReference type="NCBI Taxonomy" id="215"/>
    <lineage>
        <taxon>Bacteria</taxon>
        <taxon>Pseudomonadati</taxon>
        <taxon>Campylobacterota</taxon>
        <taxon>Epsilonproteobacteria</taxon>
        <taxon>Campylobacterales</taxon>
        <taxon>Helicobacteraceae</taxon>
        <taxon>Helicobacter</taxon>
    </lineage>
</organism>
<dbReference type="SUPFAM" id="SSF46955">
    <property type="entry name" value="Putative DNA-binding domain"/>
    <property type="match status" value="1"/>
</dbReference>
<dbReference type="InterPro" id="IPR009061">
    <property type="entry name" value="DNA-bd_dom_put_sf"/>
</dbReference>
<evidence type="ECO:0000256" key="4">
    <source>
        <dbReference type="ARBA" id="ARBA00023163"/>
    </source>
</evidence>
<dbReference type="PROSITE" id="PS50937">
    <property type="entry name" value="HTH_MERR_2"/>
    <property type="match status" value="1"/>
</dbReference>
<proteinExistence type="predicted"/>
<protein>
    <submittedName>
        <fullName evidence="6">MerR family transcription regulator</fullName>
    </submittedName>
</protein>
<dbReference type="AlphaFoldDB" id="A0A2X3BC66"/>
<dbReference type="GO" id="GO:0003700">
    <property type="term" value="F:DNA-binding transcription factor activity"/>
    <property type="evidence" value="ECO:0007669"/>
    <property type="project" value="InterPro"/>
</dbReference>
<dbReference type="PANTHER" id="PTHR30204:SF69">
    <property type="entry name" value="MERR-FAMILY TRANSCRIPTIONAL REGULATOR"/>
    <property type="match status" value="1"/>
</dbReference>
<evidence type="ECO:0000259" key="5">
    <source>
        <dbReference type="PROSITE" id="PS50937"/>
    </source>
</evidence>
<keyword evidence="3" id="KW-0238">DNA-binding</keyword>
<dbReference type="Proteomes" id="UP000250166">
    <property type="component" value="Unassembled WGS sequence"/>
</dbReference>
<evidence type="ECO:0000313" key="7">
    <source>
        <dbReference type="Proteomes" id="UP000250166"/>
    </source>
</evidence>
<dbReference type="Gene3D" id="1.10.1660.10">
    <property type="match status" value="1"/>
</dbReference>
<feature type="domain" description="HTH merR-type" evidence="5">
    <location>
        <begin position="2"/>
        <end position="48"/>
    </location>
</feature>
<dbReference type="EMBL" id="UAWL01000006">
    <property type="protein sequence ID" value="SQB97364.1"/>
    <property type="molecule type" value="Genomic_DNA"/>
</dbReference>
<keyword evidence="4" id="KW-0804">Transcription</keyword>
<evidence type="ECO:0000256" key="2">
    <source>
        <dbReference type="ARBA" id="ARBA00023015"/>
    </source>
</evidence>
<dbReference type="SMART" id="SM00422">
    <property type="entry name" value="HTH_MERR"/>
    <property type="match status" value="1"/>
</dbReference>
<dbReference type="GO" id="GO:0003677">
    <property type="term" value="F:DNA binding"/>
    <property type="evidence" value="ECO:0007669"/>
    <property type="project" value="UniProtKB-KW"/>
</dbReference>
<keyword evidence="1" id="KW-0678">Repressor</keyword>
<evidence type="ECO:0000313" key="6">
    <source>
        <dbReference type="EMBL" id="SQB97364.1"/>
    </source>
</evidence>
<dbReference type="Pfam" id="PF00376">
    <property type="entry name" value="MerR"/>
    <property type="match status" value="1"/>
</dbReference>
<dbReference type="InterPro" id="IPR047057">
    <property type="entry name" value="MerR_fam"/>
</dbReference>
<sequence>MAYTIREVESKTGVSAHTIRHLARMGLFSHIERDENNIRYFSEYDLQWWTWCNVCTRAA</sequence>
<name>A0A2X3BC66_9HELI</name>
<accession>A0A2X3BC66</accession>
<evidence type="ECO:0000256" key="3">
    <source>
        <dbReference type="ARBA" id="ARBA00023125"/>
    </source>
</evidence>
<dbReference type="PANTHER" id="PTHR30204">
    <property type="entry name" value="REDOX-CYCLING DRUG-SENSING TRANSCRIPTIONAL ACTIVATOR SOXR"/>
    <property type="match status" value="1"/>
</dbReference>
<dbReference type="RefSeq" id="WP_023947494.1">
    <property type="nucleotide sequence ID" value="NZ_JAERIV010000009.1"/>
</dbReference>
<keyword evidence="2" id="KW-0805">Transcription regulation</keyword>
<evidence type="ECO:0000256" key="1">
    <source>
        <dbReference type="ARBA" id="ARBA00022491"/>
    </source>
</evidence>
<dbReference type="InterPro" id="IPR000551">
    <property type="entry name" value="MerR-type_HTH_dom"/>
</dbReference>